<dbReference type="PRINTS" id="PR00081">
    <property type="entry name" value="GDHRDH"/>
</dbReference>
<dbReference type="PANTHER" id="PTHR42879:SF6">
    <property type="entry name" value="NADPH-DEPENDENT REDUCTASE BACG"/>
    <property type="match status" value="1"/>
</dbReference>
<accession>A0A1Y5SJW6</accession>
<dbReference type="Gene3D" id="3.40.50.720">
    <property type="entry name" value="NAD(P)-binding Rossmann-like Domain"/>
    <property type="match status" value="1"/>
</dbReference>
<name>A0A1Y5SJW6_9RHOB</name>
<protein>
    <submittedName>
        <fullName evidence="3">(S)-1-Phenylethanol dehydrogenase</fullName>
        <ecNumber evidence="3">1.1.1.311</ecNumber>
    </submittedName>
</protein>
<dbReference type="RefSeq" id="WP_085864536.1">
    <property type="nucleotide sequence ID" value="NZ_FWFT01000003.1"/>
</dbReference>
<dbReference type="InterPro" id="IPR036291">
    <property type="entry name" value="NAD(P)-bd_dom_sf"/>
</dbReference>
<dbReference type="CDD" id="cd05233">
    <property type="entry name" value="SDR_c"/>
    <property type="match status" value="1"/>
</dbReference>
<dbReference type="SMART" id="SM00822">
    <property type="entry name" value="PKS_KR"/>
    <property type="match status" value="1"/>
</dbReference>
<dbReference type="EC" id="1.1.1.311" evidence="3"/>
<evidence type="ECO:0000313" key="3">
    <source>
        <dbReference type="EMBL" id="SLN41858.1"/>
    </source>
</evidence>
<comment type="similarity">
    <text evidence="1">Belongs to the short-chain dehydrogenases/reductases (SDR) family.</text>
</comment>
<dbReference type="EMBL" id="FWFT01000003">
    <property type="protein sequence ID" value="SLN41858.1"/>
    <property type="molecule type" value="Genomic_DNA"/>
</dbReference>
<dbReference type="SUPFAM" id="SSF51735">
    <property type="entry name" value="NAD(P)-binding Rossmann-fold domains"/>
    <property type="match status" value="1"/>
</dbReference>
<dbReference type="AlphaFoldDB" id="A0A1Y5SJW6"/>
<evidence type="ECO:0000259" key="2">
    <source>
        <dbReference type="SMART" id="SM00822"/>
    </source>
</evidence>
<dbReference type="Pfam" id="PF00106">
    <property type="entry name" value="adh_short"/>
    <property type="match status" value="1"/>
</dbReference>
<evidence type="ECO:0000256" key="1">
    <source>
        <dbReference type="ARBA" id="ARBA00006484"/>
    </source>
</evidence>
<organism evidence="3 4">
    <name type="scientific">Pseudooctadecabacter jejudonensis</name>
    <dbReference type="NCBI Taxonomy" id="1391910"/>
    <lineage>
        <taxon>Bacteria</taxon>
        <taxon>Pseudomonadati</taxon>
        <taxon>Pseudomonadota</taxon>
        <taxon>Alphaproteobacteria</taxon>
        <taxon>Rhodobacterales</taxon>
        <taxon>Paracoccaceae</taxon>
        <taxon>Pseudooctadecabacter</taxon>
    </lineage>
</organism>
<dbReference type="InterPro" id="IPR002347">
    <property type="entry name" value="SDR_fam"/>
</dbReference>
<feature type="domain" description="Ketoreductase" evidence="2">
    <location>
        <begin position="8"/>
        <end position="196"/>
    </location>
</feature>
<gene>
    <name evidence="3" type="primary">ped</name>
    <name evidence="3" type="ORF">PSJ8397_02115</name>
</gene>
<dbReference type="GO" id="GO:0018449">
    <property type="term" value="F:1-phenylethanol dehydrogenase activity"/>
    <property type="evidence" value="ECO:0007669"/>
    <property type="project" value="UniProtKB-EC"/>
</dbReference>
<dbReference type="InterPro" id="IPR057326">
    <property type="entry name" value="KR_dom"/>
</dbReference>
<sequence length="270" mass="29220">MDFNIETRRALVTGSTAGIGYATARTLLKEGATVILTSRTEERANDARDRLLKETDAAPEKVEIAFGDLATSKGAEAVVSQLRANGLPDILINNVGFFEVKPIDELEDEDWTDMFEINVMSGVRLTKALFPHMAEQGWGRVVFVASEQSLKPNPEMMHYAMTKTAQVSVARSFAELGKDHGVTVNSVLVAPTWSEGVEVFLERVAADAGKTVPEMREAYFTEGDGTSSIIARFADVKEIAAQIAFLSSDQASAITGAAQRVDGGIVRSLF</sequence>
<proteinExistence type="inferred from homology"/>
<keyword evidence="4" id="KW-1185">Reference proteome</keyword>
<keyword evidence="3" id="KW-0560">Oxidoreductase</keyword>
<dbReference type="PANTHER" id="PTHR42879">
    <property type="entry name" value="3-OXOACYL-(ACYL-CARRIER-PROTEIN) REDUCTASE"/>
    <property type="match status" value="1"/>
</dbReference>
<dbReference type="Proteomes" id="UP000193623">
    <property type="component" value="Unassembled WGS sequence"/>
</dbReference>
<reference evidence="3 4" key="1">
    <citation type="submission" date="2017-03" db="EMBL/GenBank/DDBJ databases">
        <authorList>
            <person name="Afonso C.L."/>
            <person name="Miller P.J."/>
            <person name="Scott M.A."/>
            <person name="Spackman E."/>
            <person name="Goraichik I."/>
            <person name="Dimitrov K.M."/>
            <person name="Suarez D.L."/>
            <person name="Swayne D.E."/>
        </authorList>
    </citation>
    <scope>NUCLEOTIDE SEQUENCE [LARGE SCALE GENOMIC DNA]</scope>
    <source>
        <strain evidence="3 4">CECT 8397</strain>
    </source>
</reference>
<dbReference type="InterPro" id="IPR050259">
    <property type="entry name" value="SDR"/>
</dbReference>
<dbReference type="OrthoDB" id="9793325at2"/>
<evidence type="ECO:0000313" key="4">
    <source>
        <dbReference type="Proteomes" id="UP000193623"/>
    </source>
</evidence>